<feature type="region of interest" description="Disordered" evidence="6">
    <location>
        <begin position="226"/>
        <end position="254"/>
    </location>
</feature>
<dbReference type="AlphaFoldDB" id="A0AAD3CK92"/>
<evidence type="ECO:0000256" key="6">
    <source>
        <dbReference type="SAM" id="MobiDB-lite"/>
    </source>
</evidence>
<dbReference type="Gene3D" id="1.20.1070.10">
    <property type="entry name" value="Rhodopsin 7-helix transmembrane proteins"/>
    <property type="match status" value="1"/>
</dbReference>
<dbReference type="PANTHER" id="PTHR23112:SF0">
    <property type="entry name" value="TRANSMEMBRANE PROTEIN 116"/>
    <property type="match status" value="1"/>
</dbReference>
<feature type="transmembrane region" description="Helical" evidence="7">
    <location>
        <begin position="6"/>
        <end position="34"/>
    </location>
</feature>
<feature type="compositionally biased region" description="Basic and acidic residues" evidence="6">
    <location>
        <begin position="238"/>
        <end position="253"/>
    </location>
</feature>
<keyword evidence="4 7" id="KW-0472">Membrane</keyword>
<feature type="transmembrane region" description="Helical" evidence="7">
    <location>
        <begin position="318"/>
        <end position="339"/>
    </location>
</feature>
<dbReference type="PANTHER" id="PTHR23112">
    <property type="entry name" value="G PROTEIN-COUPLED RECEPTOR 157-RELATED"/>
    <property type="match status" value="1"/>
</dbReference>
<dbReference type="EMBL" id="BLLK01000022">
    <property type="protein sequence ID" value="GFH46304.1"/>
    <property type="molecule type" value="Genomic_DNA"/>
</dbReference>
<feature type="transmembrane region" description="Helical" evidence="7">
    <location>
        <begin position="87"/>
        <end position="109"/>
    </location>
</feature>
<dbReference type="Proteomes" id="UP001054902">
    <property type="component" value="Unassembled WGS sequence"/>
</dbReference>
<protein>
    <recommendedName>
        <fullName evidence="10">G-protein coupled receptors family 1 profile domain-containing protein</fullName>
    </recommendedName>
</protein>
<evidence type="ECO:0000313" key="8">
    <source>
        <dbReference type="EMBL" id="GFH46304.1"/>
    </source>
</evidence>
<feature type="coiled-coil region" evidence="5">
    <location>
        <begin position="267"/>
        <end position="294"/>
    </location>
</feature>
<sequence length="454" mass="50596">MFFSASMQAAMIIRCIMGGISTVSSSLLLFFIYCAPKGLQSPYSRIIFGLSLADVLQSLGVLLGPFAAPKDPLNIFGIGNIHSCEAIGFLTIIGFLAVPWYTLHLTYYFLKRVKYKVKPTDFANGEEKWIHILIWTYSISAVTYALVKGQINATKGGNMCVISDSPVGCEKTPNQECERGEGANTTNIATAVASLVTVFIALFLVLGAFTLHVYFSEKQLQPSKEKQGKLTSLRKRPNKEFSKNESEEKKNEEITEFLSSPDPKMESMQISLAIEESKNDVEEAKQQDQEREVKPLSKHEQEALDLVLTKSAVAQSSLYIFAFMIVYLGPIIALVSGYNQNTLQVVFWWTSIFYPCGGVFNILIYTRPKVQAVKKSIPLMPRIICFLIVLLSGGETPNLMDIMASPEQNFREQQLSERSATNYGARLAVSYGFPENANLEAEIERAMREMAVEL</sequence>
<proteinExistence type="predicted"/>
<organism evidence="8 9">
    <name type="scientific">Chaetoceros tenuissimus</name>
    <dbReference type="NCBI Taxonomy" id="426638"/>
    <lineage>
        <taxon>Eukaryota</taxon>
        <taxon>Sar</taxon>
        <taxon>Stramenopiles</taxon>
        <taxon>Ochrophyta</taxon>
        <taxon>Bacillariophyta</taxon>
        <taxon>Coscinodiscophyceae</taxon>
        <taxon>Chaetocerotophycidae</taxon>
        <taxon>Chaetocerotales</taxon>
        <taxon>Chaetocerotaceae</taxon>
        <taxon>Chaetoceros</taxon>
    </lineage>
</organism>
<comment type="subcellular location">
    <subcellularLocation>
        <location evidence="1">Membrane</location>
        <topology evidence="1">Multi-pass membrane protein</topology>
    </subcellularLocation>
</comment>
<keyword evidence="2 7" id="KW-0812">Transmembrane</keyword>
<feature type="transmembrane region" description="Helical" evidence="7">
    <location>
        <begin position="188"/>
        <end position="215"/>
    </location>
</feature>
<name>A0AAD3CK92_9STRA</name>
<evidence type="ECO:0000256" key="4">
    <source>
        <dbReference type="ARBA" id="ARBA00023136"/>
    </source>
</evidence>
<evidence type="ECO:0000256" key="1">
    <source>
        <dbReference type="ARBA" id="ARBA00004141"/>
    </source>
</evidence>
<keyword evidence="9" id="KW-1185">Reference proteome</keyword>
<evidence type="ECO:0000256" key="5">
    <source>
        <dbReference type="SAM" id="Coils"/>
    </source>
</evidence>
<evidence type="ECO:0008006" key="10">
    <source>
        <dbReference type="Google" id="ProtNLM"/>
    </source>
</evidence>
<evidence type="ECO:0000256" key="3">
    <source>
        <dbReference type="ARBA" id="ARBA00022989"/>
    </source>
</evidence>
<gene>
    <name evidence="8" type="ORF">CTEN210_02778</name>
</gene>
<comment type="caution">
    <text evidence="8">The sequence shown here is derived from an EMBL/GenBank/DDBJ whole genome shotgun (WGS) entry which is preliminary data.</text>
</comment>
<keyword evidence="3 7" id="KW-1133">Transmembrane helix</keyword>
<keyword evidence="5" id="KW-0175">Coiled coil</keyword>
<dbReference type="SUPFAM" id="SSF81321">
    <property type="entry name" value="Family A G protein-coupled receptor-like"/>
    <property type="match status" value="1"/>
</dbReference>
<reference evidence="8 9" key="1">
    <citation type="journal article" date="2021" name="Sci. Rep.">
        <title>The genome of the diatom Chaetoceros tenuissimus carries an ancient integrated fragment of an extant virus.</title>
        <authorList>
            <person name="Hongo Y."/>
            <person name="Kimura K."/>
            <person name="Takaki Y."/>
            <person name="Yoshida Y."/>
            <person name="Baba S."/>
            <person name="Kobayashi G."/>
            <person name="Nagasaki K."/>
            <person name="Hano T."/>
            <person name="Tomaru Y."/>
        </authorList>
    </citation>
    <scope>NUCLEOTIDE SEQUENCE [LARGE SCALE GENOMIC DNA]</scope>
    <source>
        <strain evidence="8 9">NIES-3715</strain>
    </source>
</reference>
<feature type="transmembrane region" description="Helical" evidence="7">
    <location>
        <begin position="129"/>
        <end position="147"/>
    </location>
</feature>
<feature type="transmembrane region" description="Helical" evidence="7">
    <location>
        <begin position="46"/>
        <end position="67"/>
    </location>
</feature>
<evidence type="ECO:0000313" key="9">
    <source>
        <dbReference type="Proteomes" id="UP001054902"/>
    </source>
</evidence>
<dbReference type="GO" id="GO:0004930">
    <property type="term" value="F:G protein-coupled receptor activity"/>
    <property type="evidence" value="ECO:0007669"/>
    <property type="project" value="TreeGrafter"/>
</dbReference>
<dbReference type="GO" id="GO:0005886">
    <property type="term" value="C:plasma membrane"/>
    <property type="evidence" value="ECO:0007669"/>
    <property type="project" value="TreeGrafter"/>
</dbReference>
<evidence type="ECO:0000256" key="2">
    <source>
        <dbReference type="ARBA" id="ARBA00022692"/>
    </source>
</evidence>
<feature type="transmembrane region" description="Helical" evidence="7">
    <location>
        <begin position="345"/>
        <end position="365"/>
    </location>
</feature>
<evidence type="ECO:0000256" key="7">
    <source>
        <dbReference type="SAM" id="Phobius"/>
    </source>
</evidence>
<dbReference type="GO" id="GO:0007189">
    <property type="term" value="P:adenylate cyclase-activating G protein-coupled receptor signaling pathway"/>
    <property type="evidence" value="ECO:0007669"/>
    <property type="project" value="TreeGrafter"/>
</dbReference>
<accession>A0AAD3CK92</accession>